<name>A0ABV3FFQ7_9NOCA</name>
<comment type="caution">
    <text evidence="2">The sequence shown here is derived from an EMBL/GenBank/DDBJ whole genome shotgun (WGS) entry which is preliminary data.</text>
</comment>
<dbReference type="Proteomes" id="UP001551658">
    <property type="component" value="Unassembled WGS sequence"/>
</dbReference>
<organism evidence="2 3">
    <name type="scientific">Nocardia fusca</name>
    <dbReference type="NCBI Taxonomy" id="941183"/>
    <lineage>
        <taxon>Bacteria</taxon>
        <taxon>Bacillati</taxon>
        <taxon>Actinomycetota</taxon>
        <taxon>Actinomycetes</taxon>
        <taxon>Mycobacteriales</taxon>
        <taxon>Nocardiaceae</taxon>
        <taxon>Nocardia</taxon>
    </lineage>
</organism>
<dbReference type="EMBL" id="JBFAIH010000019">
    <property type="protein sequence ID" value="MEV0366388.1"/>
    <property type="molecule type" value="Genomic_DNA"/>
</dbReference>
<evidence type="ECO:0008006" key="4">
    <source>
        <dbReference type="Google" id="ProtNLM"/>
    </source>
</evidence>
<feature type="transmembrane region" description="Helical" evidence="1">
    <location>
        <begin position="20"/>
        <end position="40"/>
    </location>
</feature>
<keyword evidence="1" id="KW-0812">Transmembrane</keyword>
<gene>
    <name evidence="2" type="ORF">AB0H72_27180</name>
</gene>
<keyword evidence="3" id="KW-1185">Reference proteome</keyword>
<keyword evidence="1" id="KW-0472">Membrane</keyword>
<reference evidence="2 3" key="1">
    <citation type="submission" date="2024-06" db="EMBL/GenBank/DDBJ databases">
        <title>The Natural Products Discovery Center: Release of the First 8490 Sequenced Strains for Exploring Actinobacteria Biosynthetic Diversity.</title>
        <authorList>
            <person name="Kalkreuter E."/>
            <person name="Kautsar S.A."/>
            <person name="Yang D."/>
            <person name="Bader C.D."/>
            <person name="Teijaro C.N."/>
            <person name="Fluegel L."/>
            <person name="Davis C.M."/>
            <person name="Simpson J.R."/>
            <person name="Lauterbach L."/>
            <person name="Steele A.D."/>
            <person name="Gui C."/>
            <person name="Meng S."/>
            <person name="Li G."/>
            <person name="Viehrig K."/>
            <person name="Ye F."/>
            <person name="Su P."/>
            <person name="Kiefer A.F."/>
            <person name="Nichols A."/>
            <person name="Cepeda A.J."/>
            <person name="Yan W."/>
            <person name="Fan B."/>
            <person name="Jiang Y."/>
            <person name="Adhikari A."/>
            <person name="Zheng C.-J."/>
            <person name="Schuster L."/>
            <person name="Cowan T.M."/>
            <person name="Smanski M.J."/>
            <person name="Chevrette M.G."/>
            <person name="De Carvalho L.P.S."/>
            <person name="Shen B."/>
        </authorList>
    </citation>
    <scope>NUCLEOTIDE SEQUENCE [LARGE SCALE GENOMIC DNA]</scope>
    <source>
        <strain evidence="2 3">NPDC050671</strain>
    </source>
</reference>
<accession>A0ABV3FFQ7</accession>
<sequence>MSKLAAALSKSQLIGRKPAILTTLLIVVVVVGALIVIPLWRDSATPATIDAANLVPVCEVAEGDPARESNRRIAESAVADLLSGTRSYLGPCAEYGASLPLGGGRITAFSQTNEAGEPLAVGLATDDAVYDALPYEPPSGRLWCHDKNADGVVSDHGECAGGHETVLPLGNTFTARADVPFTYVLANWNPHGHVPPGVWDTAHFDVHFYLNDNAERLAIRPGSCPQLTDCDDYRLGKILPDPKYRHPDYVDLDAVEPGMGQHLIDSTTPELNGGDFTSTFIYGSWNGEITFLEPMVALSRYEALRSDNREDSCREIKQPQAWQQPGWYPTKYCLRHRDNRAETLTTLEGFVRHTAG</sequence>
<evidence type="ECO:0000256" key="1">
    <source>
        <dbReference type="SAM" id="Phobius"/>
    </source>
</evidence>
<evidence type="ECO:0000313" key="2">
    <source>
        <dbReference type="EMBL" id="MEV0366388.1"/>
    </source>
</evidence>
<proteinExistence type="predicted"/>
<protein>
    <recommendedName>
        <fullName evidence="4">DUF5602 domain-containing protein</fullName>
    </recommendedName>
</protein>
<keyword evidence="1" id="KW-1133">Transmembrane helix</keyword>
<dbReference type="RefSeq" id="WP_357984276.1">
    <property type="nucleotide sequence ID" value="NZ_JBFAIH010000019.1"/>
</dbReference>
<evidence type="ECO:0000313" key="3">
    <source>
        <dbReference type="Proteomes" id="UP001551658"/>
    </source>
</evidence>